<dbReference type="InterPro" id="IPR016518">
    <property type="entry name" value="Alpha-L-fucosidase"/>
</dbReference>
<feature type="chain" id="PRO_5046383168" evidence="1">
    <location>
        <begin position="19"/>
        <end position="790"/>
    </location>
</feature>
<dbReference type="SUPFAM" id="SSF48208">
    <property type="entry name" value="Six-hairpin glycosidases"/>
    <property type="match status" value="1"/>
</dbReference>
<dbReference type="GO" id="GO:0016787">
    <property type="term" value="F:hydrolase activity"/>
    <property type="evidence" value="ECO:0007669"/>
    <property type="project" value="UniProtKB-KW"/>
</dbReference>
<dbReference type="InterPro" id="IPR012341">
    <property type="entry name" value="6hp_glycosidase-like_sf"/>
</dbReference>
<accession>A0ABR7E3R7</accession>
<reference evidence="5 6" key="1">
    <citation type="submission" date="2020-08" db="EMBL/GenBank/DDBJ databases">
        <title>Genome public.</title>
        <authorList>
            <person name="Liu C."/>
            <person name="Sun Q."/>
        </authorList>
    </citation>
    <scope>NUCLEOTIDE SEQUENCE [LARGE SCALE GENOMIC DNA]</scope>
    <source>
        <strain evidence="5 6">BX2</strain>
    </source>
</reference>
<feature type="signal peptide" evidence="1">
    <location>
        <begin position="1"/>
        <end position="18"/>
    </location>
</feature>
<dbReference type="EMBL" id="JACOOI010000018">
    <property type="protein sequence ID" value="MBC5644418.1"/>
    <property type="molecule type" value="Genomic_DNA"/>
</dbReference>
<keyword evidence="5" id="KW-0378">Hydrolase</keyword>
<dbReference type="InterPro" id="IPR027414">
    <property type="entry name" value="GH95_N_dom"/>
</dbReference>
<feature type="domain" description="Glycosyl hydrolase family 95 N-terminal" evidence="2">
    <location>
        <begin position="87"/>
        <end position="247"/>
    </location>
</feature>
<organism evidence="5 6">
    <name type="scientific">Parabacteroides segnis</name>
    <dbReference type="NCBI Taxonomy" id="2763058"/>
    <lineage>
        <taxon>Bacteria</taxon>
        <taxon>Pseudomonadati</taxon>
        <taxon>Bacteroidota</taxon>
        <taxon>Bacteroidia</taxon>
        <taxon>Bacteroidales</taxon>
        <taxon>Tannerellaceae</taxon>
        <taxon>Parabacteroides</taxon>
    </lineage>
</organism>
<dbReference type="InterPro" id="IPR049053">
    <property type="entry name" value="AFCA-like_C"/>
</dbReference>
<protein>
    <submittedName>
        <fullName evidence="5">Glycoside hydrolase family 95 protein</fullName>
    </submittedName>
</protein>
<dbReference type="Pfam" id="PF21307">
    <property type="entry name" value="Glyco_hydro_95_C"/>
    <property type="match status" value="1"/>
</dbReference>
<feature type="domain" description="Glycosyl hydrolase family 95 N-terminal" evidence="2">
    <location>
        <begin position="27"/>
        <end position="86"/>
    </location>
</feature>
<name>A0ABR7E3R7_9BACT</name>
<dbReference type="Gene3D" id="1.50.10.10">
    <property type="match status" value="1"/>
</dbReference>
<evidence type="ECO:0000313" key="6">
    <source>
        <dbReference type="Proteomes" id="UP000644010"/>
    </source>
</evidence>
<dbReference type="Gene3D" id="2.70.98.50">
    <property type="entry name" value="putative glycoside hydrolase family protein from bacillus halodurans"/>
    <property type="match status" value="1"/>
</dbReference>
<evidence type="ECO:0000259" key="4">
    <source>
        <dbReference type="Pfam" id="PF22124"/>
    </source>
</evidence>
<dbReference type="PIRSF" id="PIRSF007663">
    <property type="entry name" value="UCP007663"/>
    <property type="match status" value="1"/>
</dbReference>
<dbReference type="InterPro" id="IPR008928">
    <property type="entry name" value="6-hairpin_glycosidase_sf"/>
</dbReference>
<evidence type="ECO:0000313" key="5">
    <source>
        <dbReference type="EMBL" id="MBC5644418.1"/>
    </source>
</evidence>
<dbReference type="PANTHER" id="PTHR31084:SF19">
    <property type="entry name" value="GLYCOSYL HYDROLASE FAMILY 95 N-TERMINAL DOMAIN-CONTAINING PROTEIN"/>
    <property type="match status" value="1"/>
</dbReference>
<proteinExistence type="predicted"/>
<feature type="domain" description="Alpha fucosidase A-like C-terminal" evidence="3">
    <location>
        <begin position="692"/>
        <end position="788"/>
    </location>
</feature>
<feature type="domain" description="Glycosyl hydrolase family 95 catalytic" evidence="4">
    <location>
        <begin position="282"/>
        <end position="690"/>
    </location>
</feature>
<dbReference type="PANTHER" id="PTHR31084">
    <property type="entry name" value="ALPHA-L-FUCOSIDASE 2"/>
    <property type="match status" value="1"/>
</dbReference>
<keyword evidence="1" id="KW-0732">Signal</keyword>
<dbReference type="InterPro" id="IPR054363">
    <property type="entry name" value="GH95_cat"/>
</dbReference>
<comment type="caution">
    <text evidence="5">The sequence shown here is derived from an EMBL/GenBank/DDBJ whole genome shotgun (WGS) entry which is preliminary data.</text>
</comment>
<evidence type="ECO:0000259" key="2">
    <source>
        <dbReference type="Pfam" id="PF14498"/>
    </source>
</evidence>
<evidence type="ECO:0000256" key="1">
    <source>
        <dbReference type="SAM" id="SignalP"/>
    </source>
</evidence>
<keyword evidence="6" id="KW-1185">Reference proteome</keyword>
<sequence length="790" mass="89723">MKKNILLFLLIFSSFCQAKELNKIYSLWYDRPAYNRGGDFSKEISRGYPYDEDWEHWSLPIGNGYMGANLFGRTDVERIQLSEKTMANKGAYGQGGFTNFAEIYLDIHHNYAKNYKRELRLNDAVSTVSYQHEDILYSREYFANYPSNIIAVKLKANRPGSISFKVRPVLPYLHPYNKEKTGRTGVVKVEKDLITMQGEVQYFNLAYECQIKVINHGGELKNTEDGCISIQHADSTILLITAGTSYQLRESVFLLPPEEKCKGNEHPHNNISARIAEAVRKGYEELLKEHTADYQNLFSRVDLCLDKNVPSIPTDQLLKSYQKGKSSSYLEELFFQYGRYLLIASSRAGSLPPNLQGGWNQYEYAPWSGGYWHNINVQMNYWPVFNTNLAELFIPYVEYNETYRKAAMRNATNYIKKNNPEALNPQEGENGWTIGTGATAYGIGAPGGHSGPGTGGFTTKLYWDYYDFTRDRQILENHTYPALLGMAKFLSKTLKPDANGLLLADPSSSPEQRHNGAHYQTKACTFDQGMIWENFRDLLEASKILKRKDSFTKIIEKQITLLDPVHIGESGQLKEYREENKYSDIGDPIHRHISHLCLLYPGTLINGTTPEWLNAARVALDKRGDRPGIWKGWPMAHRLNTWARLKDGNRAYTLYNLILTEGVMENLWSLCPPFQIDANFGGTAGVAEMLLQSHEGYIEPLAALPDAWKDGSYNGLVARGNFEVSATWKEGKASEFNILSRKGEICRIKYTGIGQAKIIDSNGKSVKYHNTGDNIIEFKTKQGETFCIQL</sequence>
<gene>
    <name evidence="5" type="ORF">H8S77_16190</name>
</gene>
<evidence type="ECO:0000259" key="3">
    <source>
        <dbReference type="Pfam" id="PF21307"/>
    </source>
</evidence>
<dbReference type="RefSeq" id="WP_186960301.1">
    <property type="nucleotide sequence ID" value="NZ_JACOOI010000018.1"/>
</dbReference>
<dbReference type="Pfam" id="PF14498">
    <property type="entry name" value="Glyco_hyd_65N_2"/>
    <property type="match status" value="2"/>
</dbReference>
<dbReference type="Proteomes" id="UP000644010">
    <property type="component" value="Unassembled WGS sequence"/>
</dbReference>
<dbReference type="Pfam" id="PF22124">
    <property type="entry name" value="Glyco_hydro_95_cat"/>
    <property type="match status" value="1"/>
</dbReference>